<dbReference type="OrthoDB" id="10367906at2759"/>
<dbReference type="Pfam" id="PF03016">
    <property type="entry name" value="Exostosin_GT47"/>
    <property type="match status" value="1"/>
</dbReference>
<gene>
    <name evidence="8" type="ORF">OIU85_008356</name>
</gene>
<keyword evidence="5" id="KW-0333">Golgi apparatus</keyword>
<dbReference type="PANTHER" id="PTHR11062:SF378">
    <property type="entry name" value="EXOSTOSIN GT47 DOMAIN-CONTAINING PROTEIN"/>
    <property type="match status" value="1"/>
</dbReference>
<evidence type="ECO:0000256" key="6">
    <source>
        <dbReference type="SAM" id="MobiDB-lite"/>
    </source>
</evidence>
<comment type="caution">
    <text evidence="8">The sequence shown here is derived from an EMBL/GenBank/DDBJ whole genome shotgun (WGS) entry which is preliminary data.</text>
</comment>
<reference evidence="8" key="1">
    <citation type="submission" date="2022-11" db="EMBL/GenBank/DDBJ databases">
        <authorList>
            <person name="Hyden B.L."/>
            <person name="Feng K."/>
            <person name="Yates T."/>
            <person name="Jawdy S."/>
            <person name="Smart L.B."/>
            <person name="Muchero W."/>
        </authorList>
    </citation>
    <scope>NUCLEOTIDE SEQUENCE</scope>
    <source>
        <tissue evidence="8">Shoot tip</tissue>
    </source>
</reference>
<dbReference type="InterPro" id="IPR004263">
    <property type="entry name" value="Exostosin"/>
</dbReference>
<organism evidence="8 9">
    <name type="scientific">Salix viminalis</name>
    <name type="common">Common osier</name>
    <name type="synonym">Basket willow</name>
    <dbReference type="NCBI Taxonomy" id="40686"/>
    <lineage>
        <taxon>Eukaryota</taxon>
        <taxon>Viridiplantae</taxon>
        <taxon>Streptophyta</taxon>
        <taxon>Embryophyta</taxon>
        <taxon>Tracheophyta</taxon>
        <taxon>Spermatophyta</taxon>
        <taxon>Magnoliopsida</taxon>
        <taxon>eudicotyledons</taxon>
        <taxon>Gunneridae</taxon>
        <taxon>Pentapetalae</taxon>
        <taxon>rosids</taxon>
        <taxon>fabids</taxon>
        <taxon>Malpighiales</taxon>
        <taxon>Salicaceae</taxon>
        <taxon>Saliceae</taxon>
        <taxon>Salix</taxon>
    </lineage>
</organism>
<evidence type="ECO:0000259" key="7">
    <source>
        <dbReference type="Pfam" id="PF03016"/>
    </source>
</evidence>
<keyword evidence="9" id="KW-1185">Reference proteome</keyword>
<dbReference type="GO" id="GO:0016757">
    <property type="term" value="F:glycosyltransferase activity"/>
    <property type="evidence" value="ECO:0007669"/>
    <property type="project" value="UniProtKB-KW"/>
</dbReference>
<sequence>MNNGNGFNHHGVPTPGLVHPQMQNLVQGFNGNGFNHHLPVYNPSSDDSEDEGRNNIVIEELPSDYPSDDDQEEGNFIVNESSDDSEDSHSSEGPQDGVIDVHQPAAHDHQVEAIVIKKTDYDPQGEAIDVHRADDIQGGSDFDHHAAHDLQEEAIDVPQTANDPENNHYFRVVPGRNISGIVLFAVMIFFLLKRTETKSLDERNGEASIHVGDIYHREAPFLRNYAAMERDFKVFGGNATTCYHSTDHKLKSKYPSEHYFFMNLRDSRFLTNDPHKAHFFFIPISCQKWGAGEKVIQTYVKSLISSHDFGSRATEEVPFLLKNAIQLVCSPSYDSNYIPQKDVALPQILELSLPPPHGYDMWNRFWNSMAFQVHLPSTNSAVVYSPPAGNDFRPLQDSHHFTEAFHSPEVFEKDYMDMERNFKIFVYPYTDKDVVDDKQWRLIGKYGSEGYFFENLRQSHFLTQDPDKAHLFFIPISCHKLRREGKSYEDIAIIFQDYVMSLITKYPYWNRTLGADHFFVTCHDVGVTVTERMPHLMKNIIRVVCSPSYYFQYVPRKDITLPQIIQPFALPAGGNNLKNR</sequence>
<dbReference type="InterPro" id="IPR040911">
    <property type="entry name" value="Exostosin_GT47"/>
</dbReference>
<comment type="similarity">
    <text evidence="2">Belongs to the glycosyltransferase 47 family.</text>
</comment>
<keyword evidence="4" id="KW-0812">Transmembrane</keyword>
<reference evidence="8" key="2">
    <citation type="journal article" date="2023" name="Int. J. Mol. Sci.">
        <title>De Novo Assembly and Annotation of 11 Diverse Shrub Willow (Salix) Genomes Reveals Novel Gene Organization in Sex-Linked Regions.</title>
        <authorList>
            <person name="Hyden B."/>
            <person name="Feng K."/>
            <person name="Yates T.B."/>
            <person name="Jawdy S."/>
            <person name="Cereghino C."/>
            <person name="Smart L.B."/>
            <person name="Muchero W."/>
        </authorList>
    </citation>
    <scope>NUCLEOTIDE SEQUENCE [LARGE SCALE GENOMIC DNA]</scope>
    <source>
        <tissue evidence="8">Shoot tip</tissue>
    </source>
</reference>
<evidence type="ECO:0000256" key="2">
    <source>
        <dbReference type="ARBA" id="ARBA00010271"/>
    </source>
</evidence>
<dbReference type="GO" id="GO:0000139">
    <property type="term" value="C:Golgi membrane"/>
    <property type="evidence" value="ECO:0007669"/>
    <property type="project" value="UniProtKB-SubCell"/>
</dbReference>
<dbReference type="AlphaFoldDB" id="A0A9Q0NXK7"/>
<proteinExistence type="inferred from homology"/>
<evidence type="ECO:0000313" key="9">
    <source>
        <dbReference type="Proteomes" id="UP001151529"/>
    </source>
</evidence>
<evidence type="ECO:0000256" key="5">
    <source>
        <dbReference type="ARBA" id="ARBA00023034"/>
    </source>
</evidence>
<dbReference type="Proteomes" id="UP001151529">
    <property type="component" value="Chromosome 7"/>
</dbReference>
<evidence type="ECO:0000256" key="4">
    <source>
        <dbReference type="ARBA" id="ARBA00022968"/>
    </source>
</evidence>
<evidence type="ECO:0000256" key="1">
    <source>
        <dbReference type="ARBA" id="ARBA00004323"/>
    </source>
</evidence>
<feature type="region of interest" description="Disordered" evidence="6">
    <location>
        <begin position="59"/>
        <end position="99"/>
    </location>
</feature>
<protein>
    <submittedName>
        <fullName evidence="8">EXOSTOSIN FAMILY PROTEIN</fullName>
    </submittedName>
</protein>
<keyword evidence="4" id="KW-0735">Signal-anchor</keyword>
<evidence type="ECO:0000313" key="8">
    <source>
        <dbReference type="EMBL" id="KAJ6677769.1"/>
    </source>
</evidence>
<keyword evidence="3" id="KW-0808">Transferase</keyword>
<accession>A0A9Q0NXK7</accession>
<keyword evidence="3" id="KW-0328">Glycosyltransferase</keyword>
<evidence type="ECO:0000256" key="3">
    <source>
        <dbReference type="ARBA" id="ARBA00022676"/>
    </source>
</evidence>
<comment type="subcellular location">
    <subcellularLocation>
        <location evidence="1">Golgi apparatus membrane</location>
        <topology evidence="1">Single-pass type II membrane protein</topology>
    </subcellularLocation>
</comment>
<dbReference type="EMBL" id="JAPFFL010000014">
    <property type="protein sequence ID" value="KAJ6677769.1"/>
    <property type="molecule type" value="Genomic_DNA"/>
</dbReference>
<feature type="domain" description="Exostosin GT47" evidence="7">
    <location>
        <begin position="419"/>
        <end position="563"/>
    </location>
</feature>
<dbReference type="PANTHER" id="PTHR11062">
    <property type="entry name" value="EXOSTOSIN HEPARAN SULFATE GLYCOSYLTRANSFERASE -RELATED"/>
    <property type="match status" value="1"/>
</dbReference>
<name>A0A9Q0NXK7_SALVM</name>